<evidence type="ECO:0008006" key="2">
    <source>
        <dbReference type="Google" id="ProtNLM"/>
    </source>
</evidence>
<dbReference type="EMBL" id="AJ627420">
    <property type="protein sequence ID" value="CAF28674.1"/>
    <property type="molecule type" value="Genomic_DNA"/>
</dbReference>
<sequence length="126" mass="14324">MEEHEFLMDLCFVVLSVDKSIRFAGVIDSNGKLLAGKYRNNIQKPLITSSPTSNLSQNSLYSGYLTLAIKKRFESDLGELHFQLTEFDKVKLLTIPLTSRNDRYLCVSLDNIASYERTISKIIESI</sequence>
<name>Q702F0_9CREN</name>
<accession>Q702F0</accession>
<proteinExistence type="predicted"/>
<dbReference type="AlphaFoldDB" id="Q702F0"/>
<reference evidence="1" key="1">
    <citation type="journal article" date="2004" name="Environ. Microbiol.">
        <title>Characterization of Large-Insert DNA Libraries from Soil for Environmental Genomic Studies of Archaea.</title>
        <authorList>
            <person name="Treusch A.H."/>
            <person name="Kletzin A."/>
            <person name="Raddatz G."/>
            <person name="Ochsenreiter T."/>
            <person name="Quaiser A."/>
            <person name="Meurer G."/>
            <person name="Schuster S.C."/>
            <person name="Schleper C."/>
        </authorList>
    </citation>
    <scope>NUCLEOTIDE SEQUENCE</scope>
</reference>
<protein>
    <recommendedName>
        <fullName evidence="2">Roadblock/LAMTOR2 domain-containing protein</fullName>
    </recommendedName>
</protein>
<evidence type="ECO:0000313" key="1">
    <source>
        <dbReference type="EMBL" id="CAF28674.1"/>
    </source>
</evidence>
<organism evidence="1">
    <name type="scientific">uncultured crenarchaeote</name>
    <dbReference type="NCBI Taxonomy" id="29281"/>
    <lineage>
        <taxon>Archaea</taxon>
        <taxon>Thermoproteota</taxon>
        <taxon>environmental samples</taxon>
    </lineage>
</organism>